<name>A0A1R1Y830_9FUNG</name>
<protein>
    <recommendedName>
        <fullName evidence="3">Endonuclease/exonuclease/phosphatase domain-containing protein</fullName>
    </recommendedName>
</protein>
<proteinExistence type="predicted"/>
<dbReference type="OrthoDB" id="200415at2759"/>
<dbReference type="AlphaFoldDB" id="A0A1R1Y830"/>
<sequence length="451" mass="49306">MNTIAHSIARFSPLFCNDIYRLKSLFVSEPEFWTKYYLPASRLARRWIEPFDPSDDYTISNHLGLMRAKVDYTFVDNFAVVDKAMLNADFALSDHKLLLLKLAFGSDSGSDSGCSCSCTCPVCAPAPLLHTSSATLPPAVASADSLTTTTPLDNPARQVRCANCATLTHRPLACPPAVDPCAAGLLNLKVAKINGLIKRRVCCFTGIKGRYGMLQDLLSFVDSFDFRGHKLIFGDMNTIAHSIARFSPLFCNDIYRLKSLFVSEPEFWTKYYLPASRLARRWIEPFDPSDDYTISNHLGLMRAKVDYTFVDNFAVVDKAMLNADFDLSDHKLLLLKLAFGSDSGCSCSCTCPVCAPAPLLHTSSATLPPAVASADSLTTTTPLDNPARQVRCANCATLTHRPLACPPAVDPCAAGLLNLKVAKINGLIKRRVCVTALASLLTLTLIFKSKK</sequence>
<reference evidence="1 2" key="1">
    <citation type="submission" date="2017-01" db="EMBL/GenBank/DDBJ databases">
        <authorList>
            <person name="Mah S.A."/>
            <person name="Swanson W.J."/>
            <person name="Moy G.W."/>
            <person name="Vacquier V.D."/>
        </authorList>
    </citation>
    <scope>NUCLEOTIDE SEQUENCE [LARGE SCALE GENOMIC DNA]</scope>
    <source>
        <strain evidence="1 2">GSMNP</strain>
    </source>
</reference>
<evidence type="ECO:0000313" key="1">
    <source>
        <dbReference type="EMBL" id="OMJ22975.1"/>
    </source>
</evidence>
<dbReference type="InterPro" id="IPR036691">
    <property type="entry name" value="Endo/exonu/phosph_ase_sf"/>
</dbReference>
<comment type="caution">
    <text evidence="1">The sequence shown here is derived from an EMBL/GenBank/DDBJ whole genome shotgun (WGS) entry which is preliminary data.</text>
</comment>
<keyword evidence="2" id="KW-1185">Reference proteome</keyword>
<evidence type="ECO:0008006" key="3">
    <source>
        <dbReference type="Google" id="ProtNLM"/>
    </source>
</evidence>
<organism evidence="1 2">
    <name type="scientific">Smittium culicis</name>
    <dbReference type="NCBI Taxonomy" id="133412"/>
    <lineage>
        <taxon>Eukaryota</taxon>
        <taxon>Fungi</taxon>
        <taxon>Fungi incertae sedis</taxon>
        <taxon>Zoopagomycota</taxon>
        <taxon>Kickxellomycotina</taxon>
        <taxon>Harpellomycetes</taxon>
        <taxon>Harpellales</taxon>
        <taxon>Legeriomycetaceae</taxon>
        <taxon>Smittium</taxon>
    </lineage>
</organism>
<dbReference type="Proteomes" id="UP000187283">
    <property type="component" value="Unassembled WGS sequence"/>
</dbReference>
<accession>A0A1R1Y830</accession>
<gene>
    <name evidence="1" type="ORF">AYI70_g2543</name>
</gene>
<dbReference type="SUPFAM" id="SSF56219">
    <property type="entry name" value="DNase I-like"/>
    <property type="match status" value="1"/>
</dbReference>
<evidence type="ECO:0000313" key="2">
    <source>
        <dbReference type="Proteomes" id="UP000187283"/>
    </source>
</evidence>
<dbReference type="STRING" id="133412.A0A1R1Y830"/>
<dbReference type="EMBL" id="LSSN01000633">
    <property type="protein sequence ID" value="OMJ22975.1"/>
    <property type="molecule type" value="Genomic_DNA"/>
</dbReference>